<keyword evidence="8 9" id="KW-0482">Metalloprotease</keyword>
<dbReference type="GO" id="GO:0004177">
    <property type="term" value="F:aminopeptidase activity"/>
    <property type="evidence" value="ECO:0007669"/>
    <property type="project" value="UniProtKB-KW"/>
</dbReference>
<accession>A0ABU2BAK2</accession>
<protein>
    <recommendedName>
        <fullName evidence="10">M18 family aminopeptidase</fullName>
        <ecNumber evidence="10">3.4.11.-</ecNumber>
    </recommendedName>
</protein>
<keyword evidence="12" id="KW-1185">Reference proteome</keyword>
<keyword evidence="7 9" id="KW-0862">Zinc</keyword>
<evidence type="ECO:0000256" key="10">
    <source>
        <dbReference type="RuleBase" id="RU004387"/>
    </source>
</evidence>
<dbReference type="PANTHER" id="PTHR28570:SF3">
    <property type="entry name" value="ASPARTYL AMINOPEPTIDASE"/>
    <property type="match status" value="1"/>
</dbReference>
<reference evidence="11 12" key="1">
    <citation type="submission" date="2023-07" db="EMBL/GenBank/DDBJ databases">
        <title>Sequencing the genomes of 1000 actinobacteria strains.</title>
        <authorList>
            <person name="Klenk H.-P."/>
        </authorList>
    </citation>
    <scope>NUCLEOTIDE SEQUENCE [LARGE SCALE GENOMIC DNA]</scope>
    <source>
        <strain evidence="11 12">DSM 44508</strain>
    </source>
</reference>
<dbReference type="EMBL" id="JAVDYF010000001">
    <property type="protein sequence ID" value="MDR7355659.1"/>
    <property type="molecule type" value="Genomic_DNA"/>
</dbReference>
<dbReference type="Pfam" id="PF02127">
    <property type="entry name" value="Peptidase_M18"/>
    <property type="match status" value="1"/>
</dbReference>
<evidence type="ECO:0000256" key="2">
    <source>
        <dbReference type="ARBA" id="ARBA00008290"/>
    </source>
</evidence>
<keyword evidence="3 9" id="KW-0031">Aminopeptidase</keyword>
<dbReference type="RefSeq" id="WP_277103678.1">
    <property type="nucleotide sequence ID" value="NZ_BAAAJS010000051.1"/>
</dbReference>
<dbReference type="InterPro" id="IPR001948">
    <property type="entry name" value="Peptidase_M18"/>
</dbReference>
<keyword evidence="6 9" id="KW-0378">Hydrolase</keyword>
<evidence type="ECO:0000256" key="4">
    <source>
        <dbReference type="ARBA" id="ARBA00022670"/>
    </source>
</evidence>
<dbReference type="EC" id="3.4.11.-" evidence="10"/>
<dbReference type="PANTHER" id="PTHR28570">
    <property type="entry name" value="ASPARTYL AMINOPEPTIDASE"/>
    <property type="match status" value="1"/>
</dbReference>
<dbReference type="Proteomes" id="UP001183619">
    <property type="component" value="Unassembled WGS sequence"/>
</dbReference>
<comment type="similarity">
    <text evidence="2 9">Belongs to the peptidase M18 family.</text>
</comment>
<keyword evidence="5 9" id="KW-0479">Metal-binding</keyword>
<comment type="caution">
    <text evidence="11">The sequence shown here is derived from an EMBL/GenBank/DDBJ whole genome shotgun (WGS) entry which is preliminary data.</text>
</comment>
<dbReference type="NCBIfam" id="NF002759">
    <property type="entry name" value="PRK02813.1"/>
    <property type="match status" value="1"/>
</dbReference>
<gene>
    <name evidence="11" type="ORF">J2S37_002197</name>
</gene>
<evidence type="ECO:0000256" key="9">
    <source>
        <dbReference type="RuleBase" id="RU004386"/>
    </source>
</evidence>
<sequence length="421" mass="44663">MSWDLISFIAASPSSFHAADFGAHMLKEAGFVQQEETKKWDAAPGGHFLVRGGALVAWFVPETASTRSGFRVIGAHTDSPGFKLKFNPDLRSHTFGQAAVEVYGGPILASWFDRELVLAGKIGLADGSTTLVSTSPLLRIPHLAIHLDRSANDSLSIDRQRHVQPIFSVGADVSVLDVLAQAAGVEADQIVSHDLITADAQPGEIFGHNSELLAAGRLDNLSSVFAGLQAFLQATSAVTIEQAGSDDVLVLACFDHEEIGSASTTGAAGPLLEDVLTRTASALGATFDQTRQMFARSSCVSADAAHSVHPNYPERHDQGNFPVLGMGPVLKINANQRYASNTETEALWVRACRAAGVDTQVFVGNNTSPCGSTIGPITATRLGIPTVDVGVPLLSMHSARELCHVRDIELFEKCLVAYLVA</sequence>
<dbReference type="Gene3D" id="2.30.250.10">
    <property type="entry name" value="Aminopeptidase i, Domain 2"/>
    <property type="match status" value="1"/>
</dbReference>
<evidence type="ECO:0000256" key="3">
    <source>
        <dbReference type="ARBA" id="ARBA00022438"/>
    </source>
</evidence>
<name>A0ABU2BAK2_9CORY</name>
<dbReference type="SUPFAM" id="SSF101821">
    <property type="entry name" value="Aminopeptidase/glucanase lid domain"/>
    <property type="match status" value="1"/>
</dbReference>
<evidence type="ECO:0000313" key="12">
    <source>
        <dbReference type="Proteomes" id="UP001183619"/>
    </source>
</evidence>
<dbReference type="InterPro" id="IPR023358">
    <property type="entry name" value="Peptidase_M18_dom2"/>
</dbReference>
<comment type="cofactor">
    <cofactor evidence="1 10">
        <name>Zn(2+)</name>
        <dbReference type="ChEBI" id="CHEBI:29105"/>
    </cofactor>
</comment>
<dbReference type="CDD" id="cd05658">
    <property type="entry name" value="M18_DAP"/>
    <property type="match status" value="1"/>
</dbReference>
<dbReference type="Gene3D" id="3.40.630.10">
    <property type="entry name" value="Zn peptidases"/>
    <property type="match status" value="1"/>
</dbReference>
<evidence type="ECO:0000313" key="11">
    <source>
        <dbReference type="EMBL" id="MDR7355659.1"/>
    </source>
</evidence>
<proteinExistence type="inferred from homology"/>
<organism evidence="11 12">
    <name type="scientific">Corynebacterium felinum</name>
    <dbReference type="NCBI Taxonomy" id="131318"/>
    <lineage>
        <taxon>Bacteria</taxon>
        <taxon>Bacillati</taxon>
        <taxon>Actinomycetota</taxon>
        <taxon>Actinomycetes</taxon>
        <taxon>Mycobacteriales</taxon>
        <taxon>Corynebacteriaceae</taxon>
        <taxon>Corynebacterium</taxon>
    </lineage>
</organism>
<evidence type="ECO:0000256" key="8">
    <source>
        <dbReference type="ARBA" id="ARBA00023049"/>
    </source>
</evidence>
<dbReference type="PRINTS" id="PR00932">
    <property type="entry name" value="AMINO1PTASE"/>
</dbReference>
<evidence type="ECO:0000256" key="1">
    <source>
        <dbReference type="ARBA" id="ARBA00001947"/>
    </source>
</evidence>
<dbReference type="SUPFAM" id="SSF53187">
    <property type="entry name" value="Zn-dependent exopeptidases"/>
    <property type="match status" value="1"/>
</dbReference>
<evidence type="ECO:0000256" key="7">
    <source>
        <dbReference type="ARBA" id="ARBA00022833"/>
    </source>
</evidence>
<evidence type="ECO:0000256" key="5">
    <source>
        <dbReference type="ARBA" id="ARBA00022723"/>
    </source>
</evidence>
<keyword evidence="4 9" id="KW-0645">Protease</keyword>
<evidence type="ECO:0000256" key="6">
    <source>
        <dbReference type="ARBA" id="ARBA00022801"/>
    </source>
</evidence>